<keyword evidence="3" id="KW-0449">Lipoprotein</keyword>
<organism evidence="3 4">
    <name type="scientific">Cesiribacter andamanensis AMV16</name>
    <dbReference type="NCBI Taxonomy" id="1279009"/>
    <lineage>
        <taxon>Bacteria</taxon>
        <taxon>Pseudomonadati</taxon>
        <taxon>Bacteroidota</taxon>
        <taxon>Cytophagia</taxon>
        <taxon>Cytophagales</taxon>
        <taxon>Cesiribacteraceae</taxon>
        <taxon>Cesiribacter</taxon>
    </lineage>
</organism>
<dbReference type="InterPro" id="IPR004564">
    <property type="entry name" value="OM_lipoprot_carrier_LolA-like"/>
</dbReference>
<dbReference type="eggNOG" id="COG3026">
    <property type="taxonomic scope" value="Bacteria"/>
</dbReference>
<keyword evidence="4" id="KW-1185">Reference proteome</keyword>
<comment type="caution">
    <text evidence="3">The sequence shown here is derived from an EMBL/GenBank/DDBJ whole genome shotgun (WGS) entry which is preliminary data.</text>
</comment>
<evidence type="ECO:0000256" key="1">
    <source>
        <dbReference type="ARBA" id="ARBA00022729"/>
    </source>
</evidence>
<dbReference type="Gene3D" id="2.50.20.10">
    <property type="entry name" value="Lipoprotein localisation LolA/LolB/LppX"/>
    <property type="match status" value="1"/>
</dbReference>
<dbReference type="SUPFAM" id="SSF89392">
    <property type="entry name" value="Prokaryotic lipoproteins and lipoprotein localization factors"/>
    <property type="match status" value="1"/>
</dbReference>
<accession>M7MYJ2</accession>
<keyword evidence="1 2" id="KW-0732">Signal</keyword>
<dbReference type="RefSeq" id="WP_009196721.1">
    <property type="nucleotide sequence ID" value="NZ_AODQ01000108.1"/>
</dbReference>
<dbReference type="PANTHER" id="PTHR35869:SF1">
    <property type="entry name" value="OUTER-MEMBRANE LIPOPROTEIN CARRIER PROTEIN"/>
    <property type="match status" value="1"/>
</dbReference>
<dbReference type="CDD" id="cd16325">
    <property type="entry name" value="LolA"/>
    <property type="match status" value="1"/>
</dbReference>
<feature type="signal peptide" evidence="2">
    <location>
        <begin position="1"/>
        <end position="20"/>
    </location>
</feature>
<dbReference type="Proteomes" id="UP000011910">
    <property type="component" value="Unassembled WGS sequence"/>
</dbReference>
<feature type="chain" id="PRO_5004081466" evidence="2">
    <location>
        <begin position="21"/>
        <end position="218"/>
    </location>
</feature>
<protein>
    <submittedName>
        <fullName evidence="3">Lipoprotein chaperone</fullName>
    </submittedName>
</protein>
<gene>
    <name evidence="3" type="ORF">ADICEAN_03338</name>
</gene>
<name>M7MYJ2_9BACT</name>
<dbReference type="AlphaFoldDB" id="M7MYJ2"/>
<proteinExistence type="predicted"/>
<reference evidence="3 4" key="1">
    <citation type="journal article" date="2013" name="Genome Announc.">
        <title>Draft Genome Sequence of Cesiribacter andamanensis Strain AMV16T, Isolated from a Soil Sample from a Mud Volcano in the Andaman Islands, India.</title>
        <authorList>
            <person name="Shivaji S."/>
            <person name="Ara S."/>
            <person name="Begum Z."/>
            <person name="Srinivas T.N."/>
            <person name="Singh A."/>
            <person name="Kumar Pinnaka A."/>
        </authorList>
    </citation>
    <scope>NUCLEOTIDE SEQUENCE [LARGE SCALE GENOMIC DNA]</scope>
    <source>
        <strain evidence="3 4">AMV16</strain>
    </source>
</reference>
<dbReference type="PANTHER" id="PTHR35869">
    <property type="entry name" value="OUTER-MEMBRANE LIPOPROTEIN CARRIER PROTEIN"/>
    <property type="match status" value="1"/>
</dbReference>
<dbReference type="Pfam" id="PF03548">
    <property type="entry name" value="LolA"/>
    <property type="match status" value="1"/>
</dbReference>
<evidence type="ECO:0000313" key="4">
    <source>
        <dbReference type="Proteomes" id="UP000011910"/>
    </source>
</evidence>
<dbReference type="STRING" id="1279009.ADICEAN_03338"/>
<dbReference type="InterPro" id="IPR029046">
    <property type="entry name" value="LolA/LolB/LppX"/>
</dbReference>
<evidence type="ECO:0000313" key="3">
    <source>
        <dbReference type="EMBL" id="EMR01523.1"/>
    </source>
</evidence>
<evidence type="ECO:0000256" key="2">
    <source>
        <dbReference type="SAM" id="SignalP"/>
    </source>
</evidence>
<dbReference type="EMBL" id="AODQ01000108">
    <property type="protein sequence ID" value="EMR01523.1"/>
    <property type="molecule type" value="Genomic_DNA"/>
</dbReference>
<sequence length="218" mass="24983">MKHVVAFVLLCFVALGPAMAQYDQKALGILDKVSEKYEKLSGFKADFVYTLNNESVGTNAETAGEITAKGTQFRLKMNGQEIISDGKTVWTYQPDTKEVYIDKFENVVGDNVNPSNIHNLYRKGFKYLYKEEKVVNGKPHHIIELVPEKASDTNYFKIQLVINKQDLTFTNFTIYEKNGNRYLFDIRKFQPDIAIADGTFTFQKAKYPGVTEVDMREY</sequence>